<keyword evidence="2" id="KW-1133">Transmembrane helix</keyword>
<dbReference type="AlphaFoldDB" id="A0A174BR70"/>
<dbReference type="EMBL" id="JAFHBD010000067">
    <property type="protein sequence ID" value="MBN2954628.1"/>
    <property type="molecule type" value="Genomic_DNA"/>
</dbReference>
<evidence type="ECO:0000313" key="6">
    <source>
        <dbReference type="EMBL" id="MCG4764776.1"/>
    </source>
</evidence>
<reference evidence="7 8" key="1">
    <citation type="submission" date="2015-09" db="EMBL/GenBank/DDBJ databases">
        <authorList>
            <consortium name="Pathogen Informatics"/>
        </authorList>
    </citation>
    <scope>NUCLEOTIDE SEQUENCE [LARGE SCALE GENOMIC DNA]</scope>
    <source>
        <strain evidence="3 7">2789STDY5608849</strain>
        <strain evidence="4 8">2789STDY5834885</strain>
    </source>
</reference>
<feature type="compositionally biased region" description="Basic and acidic residues" evidence="1">
    <location>
        <begin position="1"/>
        <end position="19"/>
    </location>
</feature>
<dbReference type="GeneID" id="79855974"/>
<dbReference type="Proteomes" id="UP000737612">
    <property type="component" value="Unassembled WGS sequence"/>
</dbReference>
<dbReference type="Proteomes" id="UP000095706">
    <property type="component" value="Unassembled WGS sequence"/>
</dbReference>
<evidence type="ECO:0000313" key="8">
    <source>
        <dbReference type="Proteomes" id="UP000095709"/>
    </source>
</evidence>
<evidence type="ECO:0000313" key="7">
    <source>
        <dbReference type="Proteomes" id="UP000095706"/>
    </source>
</evidence>
<dbReference type="Proteomes" id="UP001199915">
    <property type="component" value="Unassembled WGS sequence"/>
</dbReference>
<reference evidence="5" key="2">
    <citation type="submission" date="2021-02" db="EMBL/GenBank/DDBJ databases">
        <title>Metagenome-assembled genomes from human diarrheal sample B26.</title>
        <authorList>
            <person name="Ateba T.P."/>
            <person name="Alayande K.A."/>
            <person name="Mwanza M."/>
        </authorList>
    </citation>
    <scope>NUCLEOTIDE SEQUENCE</scope>
    <source>
        <strain evidence="5">06WH</strain>
    </source>
</reference>
<feature type="region of interest" description="Disordered" evidence="1">
    <location>
        <begin position="1"/>
        <end position="56"/>
    </location>
</feature>
<evidence type="ECO:0000313" key="4">
    <source>
        <dbReference type="EMBL" id="CUO98606.1"/>
    </source>
</evidence>
<dbReference type="EMBL" id="CZAL01000004">
    <property type="protein sequence ID" value="CUO98606.1"/>
    <property type="molecule type" value="Genomic_DNA"/>
</dbReference>
<evidence type="ECO:0000256" key="1">
    <source>
        <dbReference type="SAM" id="MobiDB-lite"/>
    </source>
</evidence>
<feature type="transmembrane region" description="Helical" evidence="2">
    <location>
        <begin position="65"/>
        <end position="87"/>
    </location>
</feature>
<protein>
    <recommendedName>
        <fullName evidence="9">Protein required for the initiation of cell division</fullName>
    </recommendedName>
</protein>
<evidence type="ECO:0000256" key="2">
    <source>
        <dbReference type="SAM" id="Phobius"/>
    </source>
</evidence>
<name>A0A174BR70_9FIRM</name>
<gene>
    <name evidence="3" type="ORF">ERS852406_01116</name>
    <name evidence="4" type="ORF">ERS852498_00969</name>
    <name evidence="5" type="ORF">JTJ23_13815</name>
    <name evidence="6" type="ORF">L0N21_04495</name>
</gene>
<dbReference type="RefSeq" id="WP_022461068.1">
    <property type="nucleotide sequence ID" value="NZ_CABJFB010000001.1"/>
</dbReference>
<sequence>MARRADGRVNSTDRTKRYTPDTFEDGSAVRRLAAQPQEAPKEARPLKSGVSSQTRRNRARATQISAGYAVFLAIVCTLCIAACVAYVKLQTVVTTQAEDITSKEKELSDLKADNDAYYNTTVASEDLEAVKEAAQNRLGMKYADESQVIYFDDSENSYVRQYQDVPDAK</sequence>
<accession>A0A174BR70</accession>
<dbReference type="EMBL" id="JAKNFS010000005">
    <property type="protein sequence ID" value="MCG4764776.1"/>
    <property type="molecule type" value="Genomic_DNA"/>
</dbReference>
<evidence type="ECO:0000313" key="5">
    <source>
        <dbReference type="EMBL" id="MBN2954628.1"/>
    </source>
</evidence>
<organism evidence="3 7">
    <name type="scientific">Fusicatenibacter saccharivorans</name>
    <dbReference type="NCBI Taxonomy" id="1150298"/>
    <lineage>
        <taxon>Bacteria</taxon>
        <taxon>Bacillati</taxon>
        <taxon>Bacillota</taxon>
        <taxon>Clostridia</taxon>
        <taxon>Lachnospirales</taxon>
        <taxon>Lachnospiraceae</taxon>
        <taxon>Fusicatenibacter</taxon>
    </lineage>
</organism>
<keyword evidence="2" id="KW-0472">Membrane</keyword>
<reference evidence="6" key="3">
    <citation type="submission" date="2022-01" db="EMBL/GenBank/DDBJ databases">
        <title>Collection of gut derived symbiotic bacterial strains cultured from healthy donors.</title>
        <authorList>
            <person name="Lin H."/>
            <person name="Kohout C."/>
            <person name="Waligurski E."/>
            <person name="Pamer E.G."/>
        </authorList>
    </citation>
    <scope>NUCLEOTIDE SEQUENCE</scope>
    <source>
        <strain evidence="6">DFI.5.49</strain>
    </source>
</reference>
<dbReference type="EMBL" id="CYYV01000005">
    <property type="protein sequence ID" value="CUO03117.1"/>
    <property type="molecule type" value="Genomic_DNA"/>
</dbReference>
<keyword evidence="2" id="KW-0812">Transmembrane</keyword>
<dbReference type="Proteomes" id="UP000095709">
    <property type="component" value="Unassembled WGS sequence"/>
</dbReference>
<proteinExistence type="predicted"/>
<evidence type="ECO:0000313" key="3">
    <source>
        <dbReference type="EMBL" id="CUO03117.1"/>
    </source>
</evidence>
<evidence type="ECO:0008006" key="9">
    <source>
        <dbReference type="Google" id="ProtNLM"/>
    </source>
</evidence>